<evidence type="ECO:0000256" key="1">
    <source>
        <dbReference type="SAM" id="MobiDB-lite"/>
    </source>
</evidence>
<feature type="compositionally biased region" description="Polar residues" evidence="1">
    <location>
        <begin position="132"/>
        <end position="143"/>
    </location>
</feature>
<organism evidence="2 3">
    <name type="scientific">Edhazardia aedis (strain USNM 41457)</name>
    <name type="common">Microsporidian parasite</name>
    <dbReference type="NCBI Taxonomy" id="1003232"/>
    <lineage>
        <taxon>Eukaryota</taxon>
        <taxon>Fungi</taxon>
        <taxon>Fungi incertae sedis</taxon>
        <taxon>Microsporidia</taxon>
        <taxon>Edhazardia</taxon>
    </lineage>
</organism>
<dbReference type="AlphaFoldDB" id="J9DJK8"/>
<feature type="region of interest" description="Disordered" evidence="1">
    <location>
        <begin position="214"/>
        <end position="258"/>
    </location>
</feature>
<reference evidence="3" key="2">
    <citation type="submission" date="2015-07" db="EMBL/GenBank/DDBJ databases">
        <title>Contrasting host-pathogen interactions and genome evolution in two generalist and specialist microsporidian pathogens of mosquitoes.</title>
        <authorList>
            <consortium name="The Broad Institute Genomics Platform"/>
            <consortium name="The Broad Institute Genome Sequencing Center for Infectious Disease"/>
            <person name="Cuomo C.A."/>
            <person name="Sanscrainte N.D."/>
            <person name="Goldberg J.M."/>
            <person name="Heiman D."/>
            <person name="Young S."/>
            <person name="Zeng Q."/>
            <person name="Becnel J.J."/>
            <person name="Birren B.W."/>
        </authorList>
    </citation>
    <scope>NUCLEOTIDE SEQUENCE [LARGE SCALE GENOMIC DNA]</scope>
    <source>
        <strain evidence="3">USNM 41457</strain>
    </source>
</reference>
<gene>
    <name evidence="2" type="ORF">EDEG_02801</name>
</gene>
<feature type="compositionally biased region" description="Polar residues" evidence="1">
    <location>
        <begin position="214"/>
        <end position="248"/>
    </location>
</feature>
<dbReference type="EMBL" id="AFBI03000055">
    <property type="protein sequence ID" value="EJW02805.1"/>
    <property type="molecule type" value="Genomic_DNA"/>
</dbReference>
<feature type="compositionally biased region" description="Polar residues" evidence="1">
    <location>
        <begin position="271"/>
        <end position="282"/>
    </location>
</feature>
<feature type="compositionally biased region" description="Polar residues" evidence="1">
    <location>
        <begin position="153"/>
        <end position="193"/>
    </location>
</feature>
<dbReference type="VEuPathDB" id="MicrosporidiaDB:EDEG_02801"/>
<protein>
    <submittedName>
        <fullName evidence="2">Uncharacterized protein</fullName>
    </submittedName>
</protein>
<feature type="compositionally biased region" description="Low complexity" evidence="1">
    <location>
        <begin position="249"/>
        <end position="258"/>
    </location>
</feature>
<feature type="compositionally biased region" description="Polar residues" evidence="1">
    <location>
        <begin position="105"/>
        <end position="124"/>
    </location>
</feature>
<dbReference type="HOGENOM" id="CLU_816427_0_0_1"/>
<accession>J9DJK8</accession>
<sequence length="340" mass="37908">MLPKFLFFWFVNIYSNSDFTENKMCENSNMTGEYKSDSSFENHFVHNKYDIQIKENSGSIHTTSSVASEPNDHYYKKHDETSNKSFLHSQHEKMADSTKQKSCMDYTTKSTPHLNYANLSQQTENPRKYTHSRISNKNFSVNPYNIPLRRSFSHMSNQSPSSVCEPSESQCSKPNPQPINTREGASSCISNAHSSDAFGNSSLSENFPQKQRINETTVTSTQSPNSTTCVTERTPSTSSNNQKSFSDDSNVTSSNEISISSSNRNINLASAQESLSGSSHSKSIFDSDKYTSSNIDSTTNRSPIAFKDSSNAPQQSKSAYKANFPYMTPPTSDSSSYSDS</sequence>
<feature type="region of interest" description="Disordered" evidence="1">
    <location>
        <begin position="86"/>
        <end position="193"/>
    </location>
</feature>
<evidence type="ECO:0000313" key="2">
    <source>
        <dbReference type="EMBL" id="EJW02805.1"/>
    </source>
</evidence>
<feature type="region of interest" description="Disordered" evidence="1">
    <location>
        <begin position="271"/>
        <end position="340"/>
    </location>
</feature>
<feature type="compositionally biased region" description="Polar residues" evidence="1">
    <location>
        <begin position="290"/>
        <end position="318"/>
    </location>
</feature>
<evidence type="ECO:0000313" key="3">
    <source>
        <dbReference type="Proteomes" id="UP000003163"/>
    </source>
</evidence>
<keyword evidence="3" id="KW-1185">Reference proteome</keyword>
<comment type="caution">
    <text evidence="2">The sequence shown here is derived from an EMBL/GenBank/DDBJ whole genome shotgun (WGS) entry which is preliminary data.</text>
</comment>
<dbReference type="InParanoid" id="J9DJK8"/>
<reference evidence="2 3" key="1">
    <citation type="submission" date="2011-08" db="EMBL/GenBank/DDBJ databases">
        <authorList>
            <person name="Liu Z.J."/>
            <person name="Shi F.L."/>
            <person name="Lu J.Q."/>
            <person name="Li M."/>
            <person name="Wang Z.L."/>
        </authorList>
    </citation>
    <scope>NUCLEOTIDE SEQUENCE [LARGE SCALE GENOMIC DNA]</scope>
    <source>
        <strain evidence="2 3">USNM 41457</strain>
    </source>
</reference>
<proteinExistence type="predicted"/>
<dbReference type="Proteomes" id="UP000003163">
    <property type="component" value="Unassembled WGS sequence"/>
</dbReference>
<name>J9DJK8_EDHAE</name>
<feature type="compositionally biased region" description="Basic and acidic residues" evidence="1">
    <location>
        <begin position="89"/>
        <end position="99"/>
    </location>
</feature>